<dbReference type="GO" id="GO:0009055">
    <property type="term" value="F:electron transfer activity"/>
    <property type="evidence" value="ECO:0007669"/>
    <property type="project" value="UniProtKB-UniRule"/>
</dbReference>
<evidence type="ECO:0000256" key="4">
    <source>
        <dbReference type="RuleBase" id="RU368020"/>
    </source>
</evidence>
<dbReference type="Pfam" id="PF13370">
    <property type="entry name" value="Fer4_13"/>
    <property type="match status" value="1"/>
</dbReference>
<dbReference type="GO" id="GO:0051536">
    <property type="term" value="F:iron-sulfur cluster binding"/>
    <property type="evidence" value="ECO:0007669"/>
    <property type="project" value="UniProtKB-KW"/>
</dbReference>
<dbReference type="EMBL" id="CP087164">
    <property type="protein sequence ID" value="UGS38957.1"/>
    <property type="molecule type" value="Genomic_DNA"/>
</dbReference>
<proteinExistence type="predicted"/>
<keyword evidence="4" id="KW-0813">Transport</keyword>
<accession>A0A9E6Y2A0</accession>
<dbReference type="GO" id="GO:0005506">
    <property type="term" value="F:iron ion binding"/>
    <property type="evidence" value="ECO:0007669"/>
    <property type="project" value="UniProtKB-UniRule"/>
</dbReference>
<name>A0A9E6Y2A0_9ACTN</name>
<evidence type="ECO:0000313" key="5">
    <source>
        <dbReference type="EMBL" id="UGS38957.1"/>
    </source>
</evidence>
<protein>
    <recommendedName>
        <fullName evidence="4">Ferredoxin</fullName>
    </recommendedName>
</protein>
<evidence type="ECO:0000256" key="1">
    <source>
        <dbReference type="ARBA" id="ARBA00022723"/>
    </source>
</evidence>
<dbReference type="KEGG" id="sbae:DSM104329_05389"/>
<organism evidence="5 6">
    <name type="scientific">Capillimicrobium parvum</name>
    <dbReference type="NCBI Taxonomy" id="2884022"/>
    <lineage>
        <taxon>Bacteria</taxon>
        <taxon>Bacillati</taxon>
        <taxon>Actinomycetota</taxon>
        <taxon>Thermoleophilia</taxon>
        <taxon>Solirubrobacterales</taxon>
        <taxon>Capillimicrobiaceae</taxon>
        <taxon>Capillimicrobium</taxon>
    </lineage>
</organism>
<dbReference type="Gene3D" id="3.30.70.20">
    <property type="match status" value="1"/>
</dbReference>
<dbReference type="AlphaFoldDB" id="A0A9E6Y2A0"/>
<comment type="function">
    <text evidence="4">Ferredoxins are iron-sulfur proteins that transfer electrons in a wide variety of metabolic reactions.</text>
</comment>
<keyword evidence="3 4" id="KW-0411">Iron-sulfur</keyword>
<dbReference type="SUPFAM" id="SSF54862">
    <property type="entry name" value="4Fe-4S ferredoxins"/>
    <property type="match status" value="1"/>
</dbReference>
<dbReference type="Proteomes" id="UP001162834">
    <property type="component" value="Chromosome"/>
</dbReference>
<keyword evidence="4" id="KW-0249">Electron transport</keyword>
<keyword evidence="6" id="KW-1185">Reference proteome</keyword>
<sequence length="69" mass="6977">MTLTPHIDELACAAHGDCALIAPDVFAVDDIAVVIGRGSDEQVLAAARACPAGAIIVTDDANGEEVYPG</sequence>
<evidence type="ECO:0000256" key="3">
    <source>
        <dbReference type="ARBA" id="ARBA00023014"/>
    </source>
</evidence>
<dbReference type="RefSeq" id="WP_259312969.1">
    <property type="nucleotide sequence ID" value="NZ_CP087164.1"/>
</dbReference>
<evidence type="ECO:0000256" key="2">
    <source>
        <dbReference type="ARBA" id="ARBA00023004"/>
    </source>
</evidence>
<evidence type="ECO:0000313" key="6">
    <source>
        <dbReference type="Proteomes" id="UP001162834"/>
    </source>
</evidence>
<keyword evidence="1 4" id="KW-0479">Metal-binding</keyword>
<dbReference type="PRINTS" id="PR00352">
    <property type="entry name" value="3FE4SFRDOXIN"/>
</dbReference>
<dbReference type="InterPro" id="IPR001080">
    <property type="entry name" value="3Fe4S_ferredoxin"/>
</dbReference>
<keyword evidence="2 4" id="KW-0408">Iron</keyword>
<gene>
    <name evidence="5" type="ORF">DSM104329_05389</name>
</gene>
<reference evidence="5" key="1">
    <citation type="journal article" date="2022" name="Int. J. Syst. Evol. Microbiol.">
        <title>Pseudomonas aegrilactucae sp. nov. and Pseudomonas morbosilactucae sp. nov., pathogens causing bacterial rot of lettuce in Japan.</title>
        <authorList>
            <person name="Sawada H."/>
            <person name="Fujikawa T."/>
            <person name="Satou M."/>
        </authorList>
    </citation>
    <scope>NUCLEOTIDE SEQUENCE</scope>
    <source>
        <strain evidence="5">0166_1</strain>
    </source>
</reference>